<name>A0A8S5LYT2_9CAUD</name>
<protein>
    <submittedName>
        <fullName evidence="1">Uncharacterized protein</fullName>
    </submittedName>
</protein>
<proteinExistence type="predicted"/>
<reference evidence="1" key="1">
    <citation type="journal article" date="2021" name="Proc. Natl. Acad. Sci. U.S.A.">
        <title>A Catalog of Tens of Thousands of Viruses from Human Metagenomes Reveals Hidden Associations with Chronic Diseases.</title>
        <authorList>
            <person name="Tisza M.J."/>
            <person name="Buck C.B."/>
        </authorList>
    </citation>
    <scope>NUCLEOTIDE SEQUENCE</scope>
    <source>
        <strain evidence="1">CthqG28</strain>
    </source>
</reference>
<evidence type="ECO:0000313" key="1">
    <source>
        <dbReference type="EMBL" id="DAD75130.1"/>
    </source>
</evidence>
<dbReference type="EMBL" id="BK014774">
    <property type="protein sequence ID" value="DAD75130.1"/>
    <property type="molecule type" value="Genomic_DNA"/>
</dbReference>
<sequence length="46" mass="5503">MCPLLMFKARNRYVKLVMRGMDEHAAWLSVMGELREVYLNEQNRMA</sequence>
<accession>A0A8S5LYT2</accession>
<organism evidence="1">
    <name type="scientific">Siphoviridae sp. cthqG28</name>
    <dbReference type="NCBI Taxonomy" id="2826427"/>
    <lineage>
        <taxon>Viruses</taxon>
        <taxon>Duplodnaviria</taxon>
        <taxon>Heunggongvirae</taxon>
        <taxon>Uroviricota</taxon>
        <taxon>Caudoviricetes</taxon>
    </lineage>
</organism>